<feature type="binding site" evidence="8">
    <location>
        <begin position="86"/>
        <end position="89"/>
    </location>
    <ligand>
        <name>ATP</name>
        <dbReference type="ChEBI" id="CHEBI:30616"/>
    </ligand>
</feature>
<feature type="active site" description="Proton acceptor" evidence="8">
    <location>
        <position position="87"/>
    </location>
</feature>
<dbReference type="InterPro" id="IPR001267">
    <property type="entry name" value="Thymidine_kinase"/>
</dbReference>
<evidence type="ECO:0000256" key="1">
    <source>
        <dbReference type="ARBA" id="ARBA00007587"/>
    </source>
</evidence>
<comment type="subcellular location">
    <subcellularLocation>
        <location evidence="8">Cytoplasm</location>
    </subcellularLocation>
</comment>
<evidence type="ECO:0000256" key="10">
    <source>
        <dbReference type="RuleBase" id="RU004165"/>
    </source>
</evidence>
<evidence type="ECO:0000313" key="12">
    <source>
        <dbReference type="Proteomes" id="UP001620295"/>
    </source>
</evidence>
<evidence type="ECO:0000256" key="4">
    <source>
        <dbReference type="ARBA" id="ARBA00022679"/>
    </source>
</evidence>
<comment type="similarity">
    <text evidence="1 8 10">Belongs to the thymidine kinase family.</text>
</comment>
<dbReference type="NCBIfam" id="NF003297">
    <property type="entry name" value="PRK04296.1-2"/>
    <property type="match status" value="1"/>
</dbReference>
<dbReference type="GO" id="GO:0004797">
    <property type="term" value="F:thymidine kinase activity"/>
    <property type="evidence" value="ECO:0007669"/>
    <property type="project" value="UniProtKB-EC"/>
</dbReference>
<dbReference type="Proteomes" id="UP001620295">
    <property type="component" value="Unassembled WGS sequence"/>
</dbReference>
<dbReference type="PANTHER" id="PTHR11441">
    <property type="entry name" value="THYMIDINE KINASE"/>
    <property type="match status" value="1"/>
</dbReference>
<evidence type="ECO:0000313" key="11">
    <source>
        <dbReference type="EMBL" id="MFK4272010.1"/>
    </source>
</evidence>
<dbReference type="PIRSF" id="PIRSF035805">
    <property type="entry name" value="TK_cell"/>
    <property type="match status" value="1"/>
</dbReference>
<dbReference type="PANTHER" id="PTHR11441:SF0">
    <property type="entry name" value="THYMIDINE KINASE, CYTOSOLIC"/>
    <property type="match status" value="1"/>
</dbReference>
<proteinExistence type="inferred from homology"/>
<evidence type="ECO:0000256" key="2">
    <source>
        <dbReference type="ARBA" id="ARBA00012118"/>
    </source>
</evidence>
<evidence type="ECO:0000256" key="7">
    <source>
        <dbReference type="ARBA" id="ARBA00022840"/>
    </source>
</evidence>
<name>A0ABW8M434_9ACTN</name>
<dbReference type="SUPFAM" id="SSF52540">
    <property type="entry name" value="P-loop containing nucleoside triphosphate hydrolases"/>
    <property type="match status" value="1"/>
</dbReference>
<dbReference type="RefSeq" id="WP_358644352.1">
    <property type="nucleotide sequence ID" value="NZ_JBFAEV010000030.1"/>
</dbReference>
<dbReference type="Gene3D" id="3.40.50.300">
    <property type="entry name" value="P-loop containing nucleotide triphosphate hydrolases"/>
    <property type="match status" value="1"/>
</dbReference>
<dbReference type="Pfam" id="PF00265">
    <property type="entry name" value="TK"/>
    <property type="match status" value="1"/>
</dbReference>
<keyword evidence="8" id="KW-0963">Cytoplasm</keyword>
<accession>A0ABW8M434</accession>
<comment type="caution">
    <text evidence="11">The sequence shown here is derived from an EMBL/GenBank/DDBJ whole genome shotgun (WGS) entry which is preliminary data.</text>
</comment>
<protein>
    <recommendedName>
        <fullName evidence="2 8">Thymidine kinase</fullName>
        <ecNumber evidence="2 8">2.7.1.21</ecNumber>
    </recommendedName>
</protein>
<dbReference type="EC" id="2.7.1.21" evidence="2 8"/>
<organism evidence="11 12">
    <name type="scientific">Streptomyces milbemycinicus</name>
    <dbReference type="NCBI Taxonomy" id="476552"/>
    <lineage>
        <taxon>Bacteria</taxon>
        <taxon>Bacillati</taxon>
        <taxon>Actinomycetota</taxon>
        <taxon>Actinomycetes</taxon>
        <taxon>Kitasatosporales</taxon>
        <taxon>Streptomycetaceae</taxon>
        <taxon>Streptomyces</taxon>
    </lineage>
</organism>
<keyword evidence="5 8" id="KW-0547">Nucleotide-binding</keyword>
<sequence>MPELVFFSGTMDCGKSTLALQIEHNRSARGLQGMIYTRDDRAGRGKLSSRLGLVTEAVEAGDDLDFYAHVVGILTAGGRADYVIVDEAQFLAPSQIDQLARVVDDLGLDVFAFGITTDFRSKLFPGSQRLVELADRIEVLQVEALCWCGARATHNARTVGGEMVVEGAQVVVGDVNQPGAEVGYEVLCRRHHRRRMTAAAARAATLSPDVLPVDPAAAPAPVPHQAPTPRAAP</sequence>
<reference evidence="11 12" key="1">
    <citation type="submission" date="2024-11" db="EMBL/GenBank/DDBJ databases">
        <title>The Natural Products Discovery Center: Release of the First 8490 Sequenced Strains for Exploring Actinobacteria Biosynthetic Diversity.</title>
        <authorList>
            <person name="Kalkreuter E."/>
            <person name="Kautsar S.A."/>
            <person name="Yang D."/>
            <person name="Bader C.D."/>
            <person name="Teijaro C.N."/>
            <person name="Fluegel L."/>
            <person name="Davis C.M."/>
            <person name="Simpson J.R."/>
            <person name="Lauterbach L."/>
            <person name="Steele A.D."/>
            <person name="Gui C."/>
            <person name="Meng S."/>
            <person name="Li G."/>
            <person name="Viehrig K."/>
            <person name="Ye F."/>
            <person name="Su P."/>
            <person name="Kiefer A.F."/>
            <person name="Nichols A."/>
            <person name="Cepeda A.J."/>
            <person name="Yan W."/>
            <person name="Fan B."/>
            <person name="Jiang Y."/>
            <person name="Adhikari A."/>
            <person name="Zheng C.-J."/>
            <person name="Schuster L."/>
            <person name="Cowan T.M."/>
            <person name="Smanski M.J."/>
            <person name="Chevrette M.G."/>
            <person name="De Carvalho L.P.S."/>
            <person name="Shen B."/>
        </authorList>
    </citation>
    <scope>NUCLEOTIDE SEQUENCE [LARGE SCALE GENOMIC DNA]</scope>
    <source>
        <strain evidence="11 12">NPDC020863</strain>
    </source>
</reference>
<evidence type="ECO:0000256" key="8">
    <source>
        <dbReference type="HAMAP-Rule" id="MF_00124"/>
    </source>
</evidence>
<dbReference type="EMBL" id="JBJDQH010000022">
    <property type="protein sequence ID" value="MFK4272010.1"/>
    <property type="molecule type" value="Genomic_DNA"/>
</dbReference>
<comment type="subunit">
    <text evidence="8">Homotetramer.</text>
</comment>
<gene>
    <name evidence="8" type="primary">tdk</name>
    <name evidence="11" type="ORF">ACI2L5_45030</name>
</gene>
<evidence type="ECO:0000256" key="5">
    <source>
        <dbReference type="ARBA" id="ARBA00022741"/>
    </source>
</evidence>
<keyword evidence="7 8" id="KW-0067">ATP-binding</keyword>
<comment type="caution">
    <text evidence="8">Lacks conserved residue(s) required for the propagation of feature annotation.</text>
</comment>
<keyword evidence="12" id="KW-1185">Reference proteome</keyword>
<keyword evidence="4 8" id="KW-0808">Transferase</keyword>
<feature type="binding site" evidence="8">
    <location>
        <begin position="9"/>
        <end position="16"/>
    </location>
    <ligand>
        <name>ATP</name>
        <dbReference type="ChEBI" id="CHEBI:30616"/>
    </ligand>
</feature>
<dbReference type="Gene3D" id="3.30.60.20">
    <property type="match status" value="1"/>
</dbReference>
<keyword evidence="3 8" id="KW-0237">DNA synthesis</keyword>
<dbReference type="SUPFAM" id="SSF57716">
    <property type="entry name" value="Glucocorticoid receptor-like (DNA-binding domain)"/>
    <property type="match status" value="1"/>
</dbReference>
<keyword evidence="6 8" id="KW-0418">Kinase</keyword>
<evidence type="ECO:0000256" key="6">
    <source>
        <dbReference type="ARBA" id="ARBA00022777"/>
    </source>
</evidence>
<dbReference type="InterPro" id="IPR027417">
    <property type="entry name" value="P-loop_NTPase"/>
</dbReference>
<dbReference type="HAMAP" id="MF_00124">
    <property type="entry name" value="Thymidine_kinase"/>
    <property type="match status" value="1"/>
</dbReference>
<evidence type="ECO:0000256" key="9">
    <source>
        <dbReference type="RuleBase" id="RU000544"/>
    </source>
</evidence>
<comment type="catalytic activity">
    <reaction evidence="8 9">
        <text>thymidine + ATP = dTMP + ADP + H(+)</text>
        <dbReference type="Rhea" id="RHEA:19129"/>
        <dbReference type="ChEBI" id="CHEBI:15378"/>
        <dbReference type="ChEBI" id="CHEBI:17748"/>
        <dbReference type="ChEBI" id="CHEBI:30616"/>
        <dbReference type="ChEBI" id="CHEBI:63528"/>
        <dbReference type="ChEBI" id="CHEBI:456216"/>
        <dbReference type="EC" id="2.7.1.21"/>
    </reaction>
</comment>
<evidence type="ECO:0000256" key="3">
    <source>
        <dbReference type="ARBA" id="ARBA00022634"/>
    </source>
</evidence>